<evidence type="ECO:0000256" key="4">
    <source>
        <dbReference type="RuleBase" id="RU003915"/>
    </source>
</evidence>
<accession>A0ABQ3C306</accession>
<dbReference type="NCBIfam" id="TIGR03516">
    <property type="entry name" value="ppisom_GldI"/>
    <property type="match status" value="1"/>
</dbReference>
<reference evidence="7" key="1">
    <citation type="journal article" date="2019" name="Int. J. Syst. Evol. Microbiol.">
        <title>The Global Catalogue of Microorganisms (GCM) 10K type strain sequencing project: providing services to taxonomists for standard genome sequencing and annotation.</title>
        <authorList>
            <consortium name="The Broad Institute Genomics Platform"/>
            <consortium name="The Broad Institute Genome Sequencing Center for Infectious Disease"/>
            <person name="Wu L."/>
            <person name="Ma J."/>
        </authorList>
    </citation>
    <scope>NUCLEOTIDE SEQUENCE [LARGE SCALE GENOMIC DNA]</scope>
    <source>
        <strain evidence="7">KCTC 12708</strain>
    </source>
</reference>
<evidence type="ECO:0000313" key="6">
    <source>
        <dbReference type="EMBL" id="GGZ62109.1"/>
    </source>
</evidence>
<dbReference type="GeneID" id="94370115"/>
<evidence type="ECO:0000313" key="7">
    <source>
        <dbReference type="Proteomes" id="UP000615593"/>
    </source>
</evidence>
<comment type="caution">
    <text evidence="6">The sequence shown here is derived from an EMBL/GenBank/DDBJ whole genome shotgun (WGS) entry which is preliminary data.</text>
</comment>
<keyword evidence="3 4" id="KW-0413">Isomerase</keyword>
<evidence type="ECO:0000256" key="3">
    <source>
        <dbReference type="PROSITE-ProRule" id="PRU00277"/>
    </source>
</evidence>
<dbReference type="Gene3D" id="3.10.50.40">
    <property type="match status" value="1"/>
</dbReference>
<dbReference type="Pfam" id="PF00254">
    <property type="entry name" value="FKBP_C"/>
    <property type="match status" value="1"/>
</dbReference>
<comment type="similarity">
    <text evidence="4">Belongs to the FKBP-type PPIase family.</text>
</comment>
<sequence>MKLKIFTAILTLLAFVGCKTPEAREPVSQNSGSFIRESVKRNQKLVAKEEERIQEIIQKDTAHNYISSSDGFWYYYNTKVTQDSISPVYGDLVNFNYDISTLEGTSIYSTEEIGTREYKIDQENVFNGLRQGLKLMKEGETLTFLFPSYKAFGYYGDQEKIGRNVPIRSTITLNKIIEEDNLNQNENSNTP</sequence>
<name>A0ABQ3C306_9FLAO</name>
<dbReference type="EMBL" id="BMWY01000007">
    <property type="protein sequence ID" value="GGZ62109.1"/>
    <property type="molecule type" value="Genomic_DNA"/>
</dbReference>
<proteinExistence type="inferred from homology"/>
<keyword evidence="7" id="KW-1185">Reference proteome</keyword>
<organism evidence="6 7">
    <name type="scientific">Mesonia mobilis</name>
    <dbReference type="NCBI Taxonomy" id="369791"/>
    <lineage>
        <taxon>Bacteria</taxon>
        <taxon>Pseudomonadati</taxon>
        <taxon>Bacteroidota</taxon>
        <taxon>Flavobacteriia</taxon>
        <taxon>Flavobacteriales</taxon>
        <taxon>Flavobacteriaceae</taxon>
        <taxon>Mesonia</taxon>
    </lineage>
</organism>
<feature type="domain" description="PPIase FKBP-type" evidence="5">
    <location>
        <begin position="90"/>
        <end position="177"/>
    </location>
</feature>
<gene>
    <name evidence="6" type="primary">gldI</name>
    <name evidence="6" type="ORF">GCM10008088_24520</name>
</gene>
<dbReference type="InterPro" id="IPR019869">
    <property type="entry name" value="Motility-assoc_PPIase_GldI"/>
</dbReference>
<dbReference type="SUPFAM" id="SSF54534">
    <property type="entry name" value="FKBP-like"/>
    <property type="match status" value="1"/>
</dbReference>
<dbReference type="InterPro" id="IPR046357">
    <property type="entry name" value="PPIase_dom_sf"/>
</dbReference>
<keyword evidence="2 3" id="KW-0697">Rotamase</keyword>
<dbReference type="PROSITE" id="PS50059">
    <property type="entry name" value="FKBP_PPIASE"/>
    <property type="match status" value="1"/>
</dbReference>
<comment type="catalytic activity">
    <reaction evidence="1 3 4">
        <text>[protein]-peptidylproline (omega=180) = [protein]-peptidylproline (omega=0)</text>
        <dbReference type="Rhea" id="RHEA:16237"/>
        <dbReference type="Rhea" id="RHEA-COMP:10747"/>
        <dbReference type="Rhea" id="RHEA-COMP:10748"/>
        <dbReference type="ChEBI" id="CHEBI:83833"/>
        <dbReference type="ChEBI" id="CHEBI:83834"/>
        <dbReference type="EC" id="5.2.1.8"/>
    </reaction>
</comment>
<dbReference type="EC" id="5.2.1.8" evidence="4"/>
<dbReference type="Proteomes" id="UP000615593">
    <property type="component" value="Unassembled WGS sequence"/>
</dbReference>
<dbReference type="InterPro" id="IPR001179">
    <property type="entry name" value="PPIase_FKBP_dom"/>
</dbReference>
<evidence type="ECO:0000256" key="1">
    <source>
        <dbReference type="ARBA" id="ARBA00000971"/>
    </source>
</evidence>
<evidence type="ECO:0000256" key="2">
    <source>
        <dbReference type="ARBA" id="ARBA00023110"/>
    </source>
</evidence>
<dbReference type="RefSeq" id="WP_027886264.1">
    <property type="nucleotide sequence ID" value="NZ_BMWY01000007.1"/>
</dbReference>
<dbReference type="GO" id="GO:0016853">
    <property type="term" value="F:isomerase activity"/>
    <property type="evidence" value="ECO:0007669"/>
    <property type="project" value="UniProtKB-KW"/>
</dbReference>
<dbReference type="PROSITE" id="PS51257">
    <property type="entry name" value="PROKAR_LIPOPROTEIN"/>
    <property type="match status" value="1"/>
</dbReference>
<evidence type="ECO:0000259" key="5">
    <source>
        <dbReference type="PROSITE" id="PS50059"/>
    </source>
</evidence>
<protein>
    <recommendedName>
        <fullName evidence="4">Peptidyl-prolyl cis-trans isomerase</fullName>
        <ecNumber evidence="4">5.2.1.8</ecNumber>
    </recommendedName>
</protein>